<name>A0A8S5PM48_9CAUD</name>
<dbReference type="EMBL" id="BK015453">
    <property type="protein sequence ID" value="DAE07653.1"/>
    <property type="molecule type" value="Genomic_DNA"/>
</dbReference>
<reference evidence="1" key="1">
    <citation type="journal article" date="2021" name="Proc. Natl. Acad. Sci. U.S.A.">
        <title>A Catalog of Tens of Thousands of Viruses from Human Metagenomes Reveals Hidden Associations with Chronic Diseases.</title>
        <authorList>
            <person name="Tisza M.J."/>
            <person name="Buck C.B."/>
        </authorList>
    </citation>
    <scope>NUCLEOTIDE SEQUENCE</scope>
    <source>
        <strain evidence="1">CtIyl4</strain>
    </source>
</reference>
<accession>A0A8S5PM48</accession>
<sequence length="55" mass="6260">MANLKETAQWEEGIYQWETTDPVLGGENGIDNKPTRQLANRTAWLKQELEAAQQS</sequence>
<protein>
    <submittedName>
        <fullName evidence="1">Uncharacterized protein</fullName>
    </submittedName>
</protein>
<organism evidence="1">
    <name type="scientific">Myoviridae sp. ctIyl4</name>
    <dbReference type="NCBI Taxonomy" id="2825078"/>
    <lineage>
        <taxon>Viruses</taxon>
        <taxon>Duplodnaviria</taxon>
        <taxon>Heunggongvirae</taxon>
        <taxon>Uroviricota</taxon>
        <taxon>Caudoviricetes</taxon>
    </lineage>
</organism>
<evidence type="ECO:0000313" key="1">
    <source>
        <dbReference type="EMBL" id="DAE07653.1"/>
    </source>
</evidence>
<proteinExistence type="predicted"/>